<gene>
    <name evidence="9" type="ORF">KP79_PYT09722</name>
</gene>
<evidence type="ECO:0000256" key="1">
    <source>
        <dbReference type="ARBA" id="ARBA00004601"/>
    </source>
</evidence>
<dbReference type="InterPro" id="IPR039745">
    <property type="entry name" value="Vps54"/>
</dbReference>
<dbReference type="GO" id="GO:0000938">
    <property type="term" value="C:GARP complex"/>
    <property type="evidence" value="ECO:0007669"/>
    <property type="project" value="InterPro"/>
</dbReference>
<dbReference type="STRING" id="6573.A0A210PHC0"/>
<proteinExistence type="inferred from homology"/>
<keyword evidence="5" id="KW-0653">Protein transport</keyword>
<dbReference type="Gene3D" id="6.10.250.860">
    <property type="match status" value="1"/>
</dbReference>
<dbReference type="GO" id="GO:0042147">
    <property type="term" value="P:retrograde transport, endosome to Golgi"/>
    <property type="evidence" value="ECO:0007669"/>
    <property type="project" value="InterPro"/>
</dbReference>
<dbReference type="Pfam" id="PF07928">
    <property type="entry name" value="Vps54"/>
    <property type="match status" value="1"/>
</dbReference>
<evidence type="ECO:0000256" key="6">
    <source>
        <dbReference type="ARBA" id="ARBA00023034"/>
    </source>
</evidence>
<reference evidence="9 10" key="1">
    <citation type="journal article" date="2017" name="Nat. Ecol. Evol.">
        <title>Scallop genome provides insights into evolution of bilaterian karyotype and development.</title>
        <authorList>
            <person name="Wang S."/>
            <person name="Zhang J."/>
            <person name="Jiao W."/>
            <person name="Li J."/>
            <person name="Xun X."/>
            <person name="Sun Y."/>
            <person name="Guo X."/>
            <person name="Huan P."/>
            <person name="Dong B."/>
            <person name="Zhang L."/>
            <person name="Hu X."/>
            <person name="Sun X."/>
            <person name="Wang J."/>
            <person name="Zhao C."/>
            <person name="Wang Y."/>
            <person name="Wang D."/>
            <person name="Huang X."/>
            <person name="Wang R."/>
            <person name="Lv J."/>
            <person name="Li Y."/>
            <person name="Zhang Z."/>
            <person name="Liu B."/>
            <person name="Lu W."/>
            <person name="Hui Y."/>
            <person name="Liang J."/>
            <person name="Zhou Z."/>
            <person name="Hou R."/>
            <person name="Li X."/>
            <person name="Liu Y."/>
            <person name="Li H."/>
            <person name="Ning X."/>
            <person name="Lin Y."/>
            <person name="Zhao L."/>
            <person name="Xing Q."/>
            <person name="Dou J."/>
            <person name="Li Y."/>
            <person name="Mao J."/>
            <person name="Guo H."/>
            <person name="Dou H."/>
            <person name="Li T."/>
            <person name="Mu C."/>
            <person name="Jiang W."/>
            <person name="Fu Q."/>
            <person name="Fu X."/>
            <person name="Miao Y."/>
            <person name="Liu J."/>
            <person name="Yu Q."/>
            <person name="Li R."/>
            <person name="Liao H."/>
            <person name="Li X."/>
            <person name="Kong Y."/>
            <person name="Jiang Z."/>
            <person name="Chourrout D."/>
            <person name="Li R."/>
            <person name="Bao Z."/>
        </authorList>
    </citation>
    <scope>NUCLEOTIDE SEQUENCE [LARGE SCALE GENOMIC DNA]</scope>
    <source>
        <strain evidence="9 10">PY_sf001</strain>
    </source>
</reference>
<feature type="domain" description="C2H2-type" evidence="8">
    <location>
        <begin position="26"/>
        <end position="47"/>
    </location>
</feature>
<evidence type="ECO:0000256" key="5">
    <source>
        <dbReference type="ARBA" id="ARBA00022927"/>
    </source>
</evidence>
<evidence type="ECO:0000259" key="8">
    <source>
        <dbReference type="PROSITE" id="PS00028"/>
    </source>
</evidence>
<evidence type="ECO:0000256" key="4">
    <source>
        <dbReference type="ARBA" id="ARBA00022448"/>
    </source>
</evidence>
<name>A0A210PHC0_MIZYE</name>
<evidence type="ECO:0000313" key="10">
    <source>
        <dbReference type="Proteomes" id="UP000242188"/>
    </source>
</evidence>
<accession>A0A210PHC0</accession>
<dbReference type="PANTHER" id="PTHR12965">
    <property type="entry name" value="VACUOLAR PROTEIN SORTING 54"/>
    <property type="match status" value="1"/>
</dbReference>
<evidence type="ECO:0000256" key="7">
    <source>
        <dbReference type="ARBA" id="ARBA00023054"/>
    </source>
</evidence>
<dbReference type="InterPro" id="IPR019515">
    <property type="entry name" value="VPS54_N"/>
</dbReference>
<sequence>MATINYAISNPNITGEGHGARPRRKCLLCQLPFKSAADFTRHLRDFHCSKEGGSFVCRYGLNNVCPSLPLEGVSDMDYENHIARDHVLSHQQRGIGQKDSAGVMALHVSDNHKKEEPSVVQDQHKWTIYKSSVNLPAALNDPLRSKREYDFFTKTWGQDFYERTEVPPSPYLVHISREHFQKYRHRVSKRYKKHVHKYTQFLQESPGGETFLQQLEKNRAELQQIPKLFLLPNFELGNSDTFNAVFPWQQIESKNHSKPSGPTSSGPQLSKLLQEKLSHYLDIVEVHIAKQISTKSDAFFQAMSRQDKLQENMLQTCQTIKRLRDRVKTIDEYLAKGSLKIIKLYRTRANYAQLYNKLKMMATVHQTQPTIQMLLSTNEFVGALDLISTTQEVLSQELAGVHSFRHLGSQLAEMEKVIDRMLQEDFAKYVSSDLNRPVTDPELLQEEEKLVSLVFGMIRRGRYNFVDVYREEALTAVRATVKQTVVEAVSSADIDTDENASSLGDQMRLLNYVQWMECLRQIFSNLLVHLNRVKTFHGVITDVIGIAARKTQVPSPLASPTHNMESLSEASHLHVSVSEDAADLMISEAEFVRVSSSLADLLTSTCDFSHDRCVKVIVARSRDGFLERLSSHEFVNLSRVVEGFVSNCEGVCGRRSASLRLSLQSQASRFVNRFHDERRTKLSLILDNERWKQADVPAEFQELVDNISKSGKLCLVERTADADKKPFGTLTVDGQSYSVVGTVLMLLKMMVEYCQCVDDIPTAGPDLLNRLIELIKIFNSRTCQLVLGAGALQLVGLKTITTKNLALASRCLQLVVHHMPIVRGHFESHLQDKNKTMLKHFDQVKKDYMDHINEITNKLVSVMEGVVESQLVKWEVKAPMPSACFRSICKQITKMHEVVIDILPEDQIKTLFQSINQVFIRLARLQLVKLDVCSNGGPQHALVTSDLAFYSGTFKTLRGLETLANNTNAVWDTS</sequence>
<dbReference type="PROSITE" id="PS00028">
    <property type="entry name" value="ZINC_FINGER_C2H2_1"/>
    <property type="match status" value="1"/>
</dbReference>
<dbReference type="Pfam" id="PF10475">
    <property type="entry name" value="Vps54_N"/>
    <property type="match status" value="1"/>
</dbReference>
<dbReference type="InterPro" id="IPR013087">
    <property type="entry name" value="Znf_C2H2_type"/>
</dbReference>
<organism evidence="9 10">
    <name type="scientific">Mizuhopecten yessoensis</name>
    <name type="common">Japanese scallop</name>
    <name type="synonym">Patinopecten yessoensis</name>
    <dbReference type="NCBI Taxonomy" id="6573"/>
    <lineage>
        <taxon>Eukaryota</taxon>
        <taxon>Metazoa</taxon>
        <taxon>Spiralia</taxon>
        <taxon>Lophotrochozoa</taxon>
        <taxon>Mollusca</taxon>
        <taxon>Bivalvia</taxon>
        <taxon>Autobranchia</taxon>
        <taxon>Pteriomorphia</taxon>
        <taxon>Pectinida</taxon>
        <taxon>Pectinoidea</taxon>
        <taxon>Pectinidae</taxon>
        <taxon>Mizuhopecten</taxon>
    </lineage>
</organism>
<evidence type="ECO:0000313" key="9">
    <source>
        <dbReference type="EMBL" id="OWF35898.1"/>
    </source>
</evidence>
<dbReference type="AlphaFoldDB" id="A0A210PHC0"/>
<evidence type="ECO:0000256" key="2">
    <source>
        <dbReference type="ARBA" id="ARBA00009150"/>
    </source>
</evidence>
<dbReference type="OrthoDB" id="10259024at2759"/>
<comment type="subcellular location">
    <subcellularLocation>
        <location evidence="1">Golgi apparatus</location>
        <location evidence="1">trans-Golgi network</location>
    </subcellularLocation>
</comment>
<comment type="caution">
    <text evidence="9">The sequence shown here is derived from an EMBL/GenBank/DDBJ whole genome shotgun (WGS) entry which is preliminary data.</text>
</comment>
<dbReference type="GO" id="GO:0005829">
    <property type="term" value="C:cytosol"/>
    <property type="evidence" value="ECO:0007669"/>
    <property type="project" value="GOC"/>
</dbReference>
<keyword evidence="4" id="KW-0813">Transport</keyword>
<protein>
    <recommendedName>
        <fullName evidence="3">Vacuolar protein sorting-associated protein 54</fullName>
    </recommendedName>
</protein>
<evidence type="ECO:0000256" key="3">
    <source>
        <dbReference type="ARBA" id="ARBA00017665"/>
    </source>
</evidence>
<comment type="similarity">
    <text evidence="2">Belongs to the VPS54 family.</text>
</comment>
<dbReference type="InterPro" id="IPR012501">
    <property type="entry name" value="Vps54_C"/>
</dbReference>
<dbReference type="Gene3D" id="1.20.1280.130">
    <property type="match status" value="1"/>
</dbReference>
<dbReference type="EMBL" id="NEDP02076698">
    <property type="protein sequence ID" value="OWF35898.1"/>
    <property type="molecule type" value="Genomic_DNA"/>
</dbReference>
<keyword evidence="10" id="KW-1185">Reference proteome</keyword>
<keyword evidence="6" id="KW-0333">Golgi apparatus</keyword>
<dbReference type="Proteomes" id="UP000242188">
    <property type="component" value="Unassembled WGS sequence"/>
</dbReference>
<dbReference type="GO" id="GO:0006896">
    <property type="term" value="P:Golgi to vacuole transport"/>
    <property type="evidence" value="ECO:0007669"/>
    <property type="project" value="TreeGrafter"/>
</dbReference>
<dbReference type="GO" id="GO:0015031">
    <property type="term" value="P:protein transport"/>
    <property type="evidence" value="ECO:0007669"/>
    <property type="project" value="UniProtKB-KW"/>
</dbReference>
<dbReference type="GO" id="GO:0019905">
    <property type="term" value="F:syntaxin binding"/>
    <property type="evidence" value="ECO:0007669"/>
    <property type="project" value="TreeGrafter"/>
</dbReference>
<dbReference type="PANTHER" id="PTHR12965:SF0">
    <property type="entry name" value="VACUOLAR PROTEIN SORTING-ASSOCIATED PROTEIN 54"/>
    <property type="match status" value="1"/>
</dbReference>
<keyword evidence="7" id="KW-0175">Coiled coil</keyword>